<evidence type="ECO:0000256" key="2">
    <source>
        <dbReference type="ARBA" id="ARBA00022908"/>
    </source>
</evidence>
<comment type="caution">
    <text evidence="6">The sequence shown here is derived from an EMBL/GenBank/DDBJ whole genome shotgun (WGS) entry which is preliminary data.</text>
</comment>
<reference evidence="7" key="1">
    <citation type="journal article" date="2019" name="Int. J. Syst. Evol. Microbiol.">
        <title>The Global Catalogue of Microorganisms (GCM) 10K type strain sequencing project: providing services to taxonomists for standard genome sequencing and annotation.</title>
        <authorList>
            <consortium name="The Broad Institute Genomics Platform"/>
            <consortium name="The Broad Institute Genome Sequencing Center for Infectious Disease"/>
            <person name="Wu L."/>
            <person name="Ma J."/>
        </authorList>
    </citation>
    <scope>NUCLEOTIDE SEQUENCE [LARGE SCALE GENOMIC DNA]</scope>
    <source>
        <strain evidence="7">NBRC 102520</strain>
    </source>
</reference>
<name>A0ABQ6B6Q4_9BRAD</name>
<evidence type="ECO:0000256" key="1">
    <source>
        <dbReference type="ARBA" id="ARBA00008857"/>
    </source>
</evidence>
<organism evidence="6 7">
    <name type="scientific">Bradyrhizobium iriomotense</name>
    <dbReference type="NCBI Taxonomy" id="441950"/>
    <lineage>
        <taxon>Bacteria</taxon>
        <taxon>Pseudomonadati</taxon>
        <taxon>Pseudomonadota</taxon>
        <taxon>Alphaproteobacteria</taxon>
        <taxon>Hyphomicrobiales</taxon>
        <taxon>Nitrobacteraceae</taxon>
        <taxon>Bradyrhizobium</taxon>
    </lineage>
</organism>
<dbReference type="InterPro" id="IPR013762">
    <property type="entry name" value="Integrase-like_cat_sf"/>
</dbReference>
<dbReference type="InterPro" id="IPR053876">
    <property type="entry name" value="Phage_int_M"/>
</dbReference>
<dbReference type="InterPro" id="IPR002104">
    <property type="entry name" value="Integrase_catalytic"/>
</dbReference>
<evidence type="ECO:0000256" key="4">
    <source>
        <dbReference type="ARBA" id="ARBA00023172"/>
    </source>
</evidence>
<dbReference type="Gene3D" id="1.10.443.10">
    <property type="entry name" value="Intergrase catalytic core"/>
    <property type="match status" value="1"/>
</dbReference>
<evidence type="ECO:0000313" key="7">
    <source>
        <dbReference type="Proteomes" id="UP001156905"/>
    </source>
</evidence>
<dbReference type="Proteomes" id="UP001156905">
    <property type="component" value="Unassembled WGS sequence"/>
</dbReference>
<dbReference type="Pfam" id="PF00589">
    <property type="entry name" value="Phage_integrase"/>
    <property type="match status" value="1"/>
</dbReference>
<feature type="domain" description="Tyr recombinase" evidence="5">
    <location>
        <begin position="181"/>
        <end position="371"/>
    </location>
</feature>
<dbReference type="RefSeq" id="WP_284272090.1">
    <property type="nucleotide sequence ID" value="NZ_BSOW01000028.1"/>
</dbReference>
<keyword evidence="3" id="KW-0238">DNA-binding</keyword>
<dbReference type="PANTHER" id="PTHR30629:SF2">
    <property type="entry name" value="PROPHAGE INTEGRASE INTS-RELATED"/>
    <property type="match status" value="1"/>
</dbReference>
<dbReference type="PANTHER" id="PTHR30629">
    <property type="entry name" value="PROPHAGE INTEGRASE"/>
    <property type="match status" value="1"/>
</dbReference>
<keyword evidence="7" id="KW-1185">Reference proteome</keyword>
<gene>
    <name evidence="6" type="ORF">GCM10007857_64570</name>
</gene>
<dbReference type="InterPro" id="IPR050808">
    <property type="entry name" value="Phage_Integrase"/>
</dbReference>
<dbReference type="SUPFAM" id="SSF56349">
    <property type="entry name" value="DNA breaking-rejoining enzymes"/>
    <property type="match status" value="1"/>
</dbReference>
<dbReference type="CDD" id="cd00801">
    <property type="entry name" value="INT_P4_C"/>
    <property type="match status" value="1"/>
</dbReference>
<evidence type="ECO:0000256" key="3">
    <source>
        <dbReference type="ARBA" id="ARBA00023125"/>
    </source>
</evidence>
<comment type="similarity">
    <text evidence="1">Belongs to the 'phage' integrase family.</text>
</comment>
<dbReference type="PROSITE" id="PS51898">
    <property type="entry name" value="TYR_RECOMBINASE"/>
    <property type="match status" value="1"/>
</dbReference>
<sequence>MARKLWPMAYRFHRRHKSDSIGPYGNDPAISLATGQKRDAAKALLAQESPADPSSDIQFGRHRYAAERPFSMWIDEWLTEKKTEKIKRGRLVTVRSPQTIALLERWAGYLKSRFGKLYRQDITRSDVLAFFRAMQSEGRLETRDRVHSIGEQVCDYADLEGDGYNPFRACKKQLAANVSTPRPGVTDPQDVIRLFRLIMPPWEKARFGDVVGDALRLDALTIPRPGMINEMEWTEVDWDAKRWTIRAAKMKAGWDHVVPLSRQALAILRRVQQINGHRRYVFACAKDAPLSNATLCHRLRALGIDTKTEHCAHGFRTTFSTLCHHEEFKEAKAWDGDVIELQLAHLDSGSVKAIYRRHGPLALIGSRAKLMQHWADRVDGLADPKKIKSFAQPPIVQERGSQAAACSSDV</sequence>
<accession>A0ABQ6B6Q4</accession>
<evidence type="ECO:0000313" key="6">
    <source>
        <dbReference type="EMBL" id="GLR89743.1"/>
    </source>
</evidence>
<dbReference type="EMBL" id="BSOW01000028">
    <property type="protein sequence ID" value="GLR89743.1"/>
    <property type="molecule type" value="Genomic_DNA"/>
</dbReference>
<dbReference type="Pfam" id="PF22022">
    <property type="entry name" value="Phage_int_M"/>
    <property type="match status" value="1"/>
</dbReference>
<keyword evidence="4" id="KW-0233">DNA recombination</keyword>
<evidence type="ECO:0000259" key="5">
    <source>
        <dbReference type="PROSITE" id="PS51898"/>
    </source>
</evidence>
<keyword evidence="2" id="KW-0229">DNA integration</keyword>
<dbReference type="InterPro" id="IPR011010">
    <property type="entry name" value="DNA_brk_join_enz"/>
</dbReference>
<proteinExistence type="inferred from homology"/>
<protein>
    <submittedName>
        <fullName evidence="6">Integrase</fullName>
    </submittedName>
</protein>
<dbReference type="InterPro" id="IPR010998">
    <property type="entry name" value="Integrase_recombinase_N"/>
</dbReference>
<dbReference type="Gene3D" id="1.10.150.130">
    <property type="match status" value="1"/>
</dbReference>